<sequence length="409" mass="41782">MASEHSSLPPPVQGDTAASRKAPLWLLVIVTIVGTLAMHMFLPALPDAARQLQAGASQMQLTITVYILGLGVGQLVYGPLSDSLGRRPMLLAGLILYALASLAAFLAPSAPWLIGARLLQALGGCAGLALGRAIARDSSTPENAVGSLALLNLMMMIGPGIAPAIGSAIDDALGWRAIFGTLAVVGGVTAFGIWKLLPETGQPTGRLHLGTIRDDYRSLLRSPAFVGFAVGGGCATTSIYAFLAAAPFVFIEQLHSTKHEVAIYLGLLMGGMAAGNALARQLIRHWPLERLMLNGNLLSLASAAMLLLLALCNQLTPAIVVALMVLFALGSGLTSPAALASALSVHPRLTGSAAGVYGSTQMAVGGLCTLGASLGSNPALSAALALVVACVVGQLGFRGALRHAQRAPG</sequence>
<dbReference type="InterPro" id="IPR011701">
    <property type="entry name" value="MFS"/>
</dbReference>
<feature type="transmembrane region" description="Helical" evidence="8">
    <location>
        <begin position="114"/>
        <end position="135"/>
    </location>
</feature>
<organism evidence="10 11">
    <name type="scientific">Delftia acidovorans</name>
    <name type="common">Pseudomonas acidovorans</name>
    <name type="synonym">Comamonas acidovorans</name>
    <dbReference type="NCBI Taxonomy" id="80866"/>
    <lineage>
        <taxon>Bacteria</taxon>
        <taxon>Pseudomonadati</taxon>
        <taxon>Pseudomonadota</taxon>
        <taxon>Betaproteobacteria</taxon>
        <taxon>Burkholderiales</taxon>
        <taxon>Comamonadaceae</taxon>
        <taxon>Delftia</taxon>
    </lineage>
</organism>
<evidence type="ECO:0000256" key="1">
    <source>
        <dbReference type="ARBA" id="ARBA00004651"/>
    </source>
</evidence>
<feature type="transmembrane region" description="Helical" evidence="8">
    <location>
        <begin position="317"/>
        <end position="342"/>
    </location>
</feature>
<keyword evidence="5 8" id="KW-0812">Transmembrane</keyword>
<dbReference type="GO" id="GO:1990961">
    <property type="term" value="P:xenobiotic detoxification by transmembrane export across the plasma membrane"/>
    <property type="evidence" value="ECO:0007669"/>
    <property type="project" value="InterPro"/>
</dbReference>
<dbReference type="RefSeq" id="WP_197956822.1">
    <property type="nucleotide sequence ID" value="NZ_CP065668.1"/>
</dbReference>
<feature type="transmembrane region" description="Helical" evidence="8">
    <location>
        <begin position="291"/>
        <end position="311"/>
    </location>
</feature>
<dbReference type="NCBIfam" id="TIGR00710">
    <property type="entry name" value="efflux_Bcr_CflA"/>
    <property type="match status" value="1"/>
</dbReference>
<feature type="transmembrane region" description="Helical" evidence="8">
    <location>
        <begin position="225"/>
        <end position="249"/>
    </location>
</feature>
<dbReference type="EMBL" id="CP065668">
    <property type="protein sequence ID" value="QPS10259.1"/>
    <property type="molecule type" value="Genomic_DNA"/>
</dbReference>
<dbReference type="InterPro" id="IPR020846">
    <property type="entry name" value="MFS_dom"/>
</dbReference>
<dbReference type="Pfam" id="PF07690">
    <property type="entry name" value="MFS_1"/>
    <property type="match status" value="1"/>
</dbReference>
<feature type="transmembrane region" description="Helical" evidence="8">
    <location>
        <begin position="57"/>
        <end position="77"/>
    </location>
</feature>
<evidence type="ECO:0000256" key="3">
    <source>
        <dbReference type="ARBA" id="ARBA00022448"/>
    </source>
</evidence>
<gene>
    <name evidence="10" type="ORF">I6G66_09770</name>
</gene>
<accession>A0A7T2S7B2</accession>
<dbReference type="Gene3D" id="1.20.1720.10">
    <property type="entry name" value="Multidrug resistance protein D"/>
    <property type="match status" value="1"/>
</dbReference>
<dbReference type="AlphaFoldDB" id="A0A7T2S7B2"/>
<dbReference type="Proteomes" id="UP000594778">
    <property type="component" value="Chromosome"/>
</dbReference>
<evidence type="ECO:0000256" key="7">
    <source>
        <dbReference type="ARBA" id="ARBA00023136"/>
    </source>
</evidence>
<keyword evidence="8" id="KW-0997">Cell inner membrane</keyword>
<dbReference type="InterPro" id="IPR036259">
    <property type="entry name" value="MFS_trans_sf"/>
</dbReference>
<feature type="transmembrane region" description="Helical" evidence="8">
    <location>
        <begin position="379"/>
        <end position="397"/>
    </location>
</feature>
<feature type="transmembrane region" description="Helical" evidence="8">
    <location>
        <begin position="261"/>
        <end position="279"/>
    </location>
</feature>
<dbReference type="InterPro" id="IPR004812">
    <property type="entry name" value="Efflux_drug-R_Bcr/CmlA"/>
</dbReference>
<dbReference type="GO" id="GO:0042910">
    <property type="term" value="F:xenobiotic transmembrane transporter activity"/>
    <property type="evidence" value="ECO:0007669"/>
    <property type="project" value="InterPro"/>
</dbReference>
<feature type="transmembrane region" description="Helical" evidence="8">
    <location>
        <begin position="89"/>
        <end position="108"/>
    </location>
</feature>
<dbReference type="PANTHER" id="PTHR23502">
    <property type="entry name" value="MAJOR FACILITATOR SUPERFAMILY"/>
    <property type="match status" value="1"/>
</dbReference>
<comment type="similarity">
    <text evidence="2 8">Belongs to the major facilitator superfamily. Bcr/CmlA family.</text>
</comment>
<evidence type="ECO:0000256" key="4">
    <source>
        <dbReference type="ARBA" id="ARBA00022475"/>
    </source>
</evidence>
<keyword evidence="7 8" id="KW-0472">Membrane</keyword>
<evidence type="ECO:0000256" key="6">
    <source>
        <dbReference type="ARBA" id="ARBA00022989"/>
    </source>
</evidence>
<dbReference type="GO" id="GO:0005886">
    <property type="term" value="C:plasma membrane"/>
    <property type="evidence" value="ECO:0007669"/>
    <property type="project" value="UniProtKB-SubCell"/>
</dbReference>
<dbReference type="PANTHER" id="PTHR23502:SF132">
    <property type="entry name" value="POLYAMINE TRANSPORTER 2-RELATED"/>
    <property type="match status" value="1"/>
</dbReference>
<dbReference type="SUPFAM" id="SSF103473">
    <property type="entry name" value="MFS general substrate transporter"/>
    <property type="match status" value="1"/>
</dbReference>
<dbReference type="CDD" id="cd17320">
    <property type="entry name" value="MFS_MdfA_MDR_like"/>
    <property type="match status" value="1"/>
</dbReference>
<evidence type="ECO:0000313" key="11">
    <source>
        <dbReference type="Proteomes" id="UP000594778"/>
    </source>
</evidence>
<name>A0A7T2S7B2_DELAC</name>
<feature type="transmembrane region" description="Helical" evidence="8">
    <location>
        <begin position="147"/>
        <end position="169"/>
    </location>
</feature>
<reference evidence="10 11" key="1">
    <citation type="submission" date="2020-12" db="EMBL/GenBank/DDBJ databases">
        <title>FDA dAtabase for Regulatory Grade micrObial Sequences (FDA-ARGOS): Supporting development and validation of Infectious Disease Dx tests.</title>
        <authorList>
            <person name="Sproer C."/>
            <person name="Gronow S."/>
            <person name="Severitt S."/>
            <person name="Schroder I."/>
            <person name="Tallon L."/>
            <person name="Sadzewicz L."/>
            <person name="Zhao X."/>
            <person name="Boylan J."/>
            <person name="Ott S."/>
            <person name="Bowen H."/>
            <person name="Vavikolanu K."/>
            <person name="Mehta A."/>
            <person name="Aluvathingal J."/>
            <person name="Nadendla S."/>
            <person name="Lowell S."/>
            <person name="Myers T."/>
            <person name="Yan Y."/>
            <person name="Sichtig H."/>
        </authorList>
    </citation>
    <scope>NUCLEOTIDE SEQUENCE [LARGE SCALE GENOMIC DNA]</scope>
    <source>
        <strain evidence="10 11">FDAARGOS_909</strain>
    </source>
</reference>
<evidence type="ECO:0000256" key="2">
    <source>
        <dbReference type="ARBA" id="ARBA00006236"/>
    </source>
</evidence>
<protein>
    <recommendedName>
        <fullName evidence="8">Bcr/CflA family efflux transporter</fullName>
    </recommendedName>
</protein>
<feature type="domain" description="Major facilitator superfamily (MFS) profile" evidence="9">
    <location>
        <begin position="23"/>
        <end position="409"/>
    </location>
</feature>
<feature type="transmembrane region" description="Helical" evidence="8">
    <location>
        <begin position="354"/>
        <end position="373"/>
    </location>
</feature>
<proteinExistence type="inferred from homology"/>
<dbReference type="PROSITE" id="PS50850">
    <property type="entry name" value="MFS"/>
    <property type="match status" value="1"/>
</dbReference>
<evidence type="ECO:0000256" key="5">
    <source>
        <dbReference type="ARBA" id="ARBA00022692"/>
    </source>
</evidence>
<comment type="subcellular location">
    <subcellularLocation>
        <location evidence="8">Cell inner membrane</location>
        <topology evidence="8">Multi-pass membrane protein</topology>
    </subcellularLocation>
    <subcellularLocation>
        <location evidence="1">Cell membrane</location>
        <topology evidence="1">Multi-pass membrane protein</topology>
    </subcellularLocation>
</comment>
<evidence type="ECO:0000256" key="8">
    <source>
        <dbReference type="RuleBase" id="RU365088"/>
    </source>
</evidence>
<feature type="transmembrane region" description="Helical" evidence="8">
    <location>
        <begin position="175"/>
        <end position="197"/>
    </location>
</feature>
<feature type="transmembrane region" description="Helical" evidence="8">
    <location>
        <begin position="24"/>
        <end position="45"/>
    </location>
</feature>
<keyword evidence="4" id="KW-1003">Cell membrane</keyword>
<keyword evidence="3 8" id="KW-0813">Transport</keyword>
<evidence type="ECO:0000259" key="9">
    <source>
        <dbReference type="PROSITE" id="PS50850"/>
    </source>
</evidence>
<keyword evidence="6 8" id="KW-1133">Transmembrane helix</keyword>
<evidence type="ECO:0000313" key="10">
    <source>
        <dbReference type="EMBL" id="QPS10259.1"/>
    </source>
</evidence>